<proteinExistence type="predicted"/>
<evidence type="ECO:0000313" key="3">
    <source>
        <dbReference type="Proteomes" id="UP001293254"/>
    </source>
</evidence>
<protein>
    <submittedName>
        <fullName evidence="2">Uncharacterized protein</fullName>
    </submittedName>
</protein>
<keyword evidence="3" id="KW-1185">Reference proteome</keyword>
<reference evidence="2" key="2">
    <citation type="journal article" date="2024" name="Plant">
        <title>Genomic evolution and insights into agronomic trait innovations of Sesamum species.</title>
        <authorList>
            <person name="Miao H."/>
            <person name="Wang L."/>
            <person name="Qu L."/>
            <person name="Liu H."/>
            <person name="Sun Y."/>
            <person name="Le M."/>
            <person name="Wang Q."/>
            <person name="Wei S."/>
            <person name="Zheng Y."/>
            <person name="Lin W."/>
            <person name="Duan Y."/>
            <person name="Cao H."/>
            <person name="Xiong S."/>
            <person name="Wang X."/>
            <person name="Wei L."/>
            <person name="Li C."/>
            <person name="Ma Q."/>
            <person name="Ju M."/>
            <person name="Zhao R."/>
            <person name="Li G."/>
            <person name="Mu C."/>
            <person name="Tian Q."/>
            <person name="Mei H."/>
            <person name="Zhang T."/>
            <person name="Gao T."/>
            <person name="Zhang H."/>
        </authorList>
    </citation>
    <scope>NUCLEOTIDE SEQUENCE</scope>
    <source>
        <strain evidence="2">3651</strain>
    </source>
</reference>
<name>A0AAE2CGS6_9LAMI</name>
<gene>
    <name evidence="2" type="ORF">Salat_2100800</name>
</gene>
<dbReference type="EMBL" id="JACGWO010000008">
    <property type="protein sequence ID" value="KAK4421502.1"/>
    <property type="molecule type" value="Genomic_DNA"/>
</dbReference>
<dbReference type="Proteomes" id="UP001293254">
    <property type="component" value="Unassembled WGS sequence"/>
</dbReference>
<feature type="region of interest" description="Disordered" evidence="1">
    <location>
        <begin position="82"/>
        <end position="124"/>
    </location>
</feature>
<organism evidence="2 3">
    <name type="scientific">Sesamum alatum</name>
    <dbReference type="NCBI Taxonomy" id="300844"/>
    <lineage>
        <taxon>Eukaryota</taxon>
        <taxon>Viridiplantae</taxon>
        <taxon>Streptophyta</taxon>
        <taxon>Embryophyta</taxon>
        <taxon>Tracheophyta</taxon>
        <taxon>Spermatophyta</taxon>
        <taxon>Magnoliopsida</taxon>
        <taxon>eudicotyledons</taxon>
        <taxon>Gunneridae</taxon>
        <taxon>Pentapetalae</taxon>
        <taxon>asterids</taxon>
        <taxon>lamiids</taxon>
        <taxon>Lamiales</taxon>
        <taxon>Pedaliaceae</taxon>
        <taxon>Sesamum</taxon>
    </lineage>
</organism>
<accession>A0AAE2CGS6</accession>
<evidence type="ECO:0000256" key="1">
    <source>
        <dbReference type="SAM" id="MobiDB-lite"/>
    </source>
</evidence>
<dbReference type="AlphaFoldDB" id="A0AAE2CGS6"/>
<reference evidence="2" key="1">
    <citation type="submission" date="2020-06" db="EMBL/GenBank/DDBJ databases">
        <authorList>
            <person name="Li T."/>
            <person name="Hu X."/>
            <person name="Zhang T."/>
            <person name="Song X."/>
            <person name="Zhang H."/>
            <person name="Dai N."/>
            <person name="Sheng W."/>
            <person name="Hou X."/>
            <person name="Wei L."/>
        </authorList>
    </citation>
    <scope>NUCLEOTIDE SEQUENCE</scope>
    <source>
        <strain evidence="2">3651</strain>
        <tissue evidence="2">Leaf</tissue>
    </source>
</reference>
<feature type="compositionally biased region" description="Basic and acidic residues" evidence="1">
    <location>
        <begin position="96"/>
        <end position="106"/>
    </location>
</feature>
<comment type="caution">
    <text evidence="2">The sequence shown here is derived from an EMBL/GenBank/DDBJ whole genome shotgun (WGS) entry which is preliminary data.</text>
</comment>
<evidence type="ECO:0000313" key="2">
    <source>
        <dbReference type="EMBL" id="KAK4421502.1"/>
    </source>
</evidence>
<sequence length="172" mass="18528">MLSPSAPPPPHRRLLTVGPSSLLLAPHLLRICLLLCTPRPSPPLCAVFAYASMHRPSASSSSSSLSAHSRFLPSRPAPRRRSLFQYPYGSGGTRVDGGELHDETGGRKAMSRRHGGTSDGGTPAVVSSMQSWWWRGVCHGWRRRQPWGKANSGGRRRAVVVGDLGSKVAVSD</sequence>